<comment type="caution">
    <text evidence="8">The sequence shown here is derived from an EMBL/GenBank/DDBJ whole genome shotgun (WGS) entry which is preliminary data.</text>
</comment>
<evidence type="ECO:0000256" key="3">
    <source>
        <dbReference type="ARBA" id="ARBA00022801"/>
    </source>
</evidence>
<dbReference type="SUPFAM" id="SSF50494">
    <property type="entry name" value="Trypsin-like serine proteases"/>
    <property type="match status" value="1"/>
</dbReference>
<feature type="signal peptide" evidence="6">
    <location>
        <begin position="1"/>
        <end position="20"/>
    </location>
</feature>
<reference evidence="8 9" key="1">
    <citation type="submission" date="2019-05" db="EMBL/GenBank/DDBJ databases">
        <title>Another draft genome of Portunus trituberculatus and its Hox gene families provides insights of decapod evolution.</title>
        <authorList>
            <person name="Jeong J.-H."/>
            <person name="Song I."/>
            <person name="Kim S."/>
            <person name="Choi T."/>
            <person name="Kim D."/>
            <person name="Ryu S."/>
            <person name="Kim W."/>
        </authorList>
    </citation>
    <scope>NUCLEOTIDE SEQUENCE [LARGE SCALE GENOMIC DNA]</scope>
    <source>
        <tissue evidence="8">Muscle</tissue>
    </source>
</reference>
<proteinExistence type="predicted"/>
<protein>
    <submittedName>
        <fullName evidence="8">Venom serine protease Bi-VSP</fullName>
    </submittedName>
</protein>
<evidence type="ECO:0000256" key="6">
    <source>
        <dbReference type="SAM" id="SignalP"/>
    </source>
</evidence>
<evidence type="ECO:0000256" key="2">
    <source>
        <dbReference type="ARBA" id="ARBA00022729"/>
    </source>
</evidence>
<dbReference type="Gene3D" id="3.30.1640.30">
    <property type="match status" value="1"/>
</dbReference>
<evidence type="ECO:0000256" key="4">
    <source>
        <dbReference type="ARBA" id="ARBA00022825"/>
    </source>
</evidence>
<dbReference type="GO" id="GO:0008236">
    <property type="term" value="F:serine-type peptidase activity"/>
    <property type="evidence" value="ECO:0007669"/>
    <property type="project" value="UniProtKB-KW"/>
</dbReference>
<dbReference type="OrthoDB" id="547031at2759"/>
<dbReference type="Pfam" id="PF12032">
    <property type="entry name" value="CLIP"/>
    <property type="match status" value="1"/>
</dbReference>
<dbReference type="InterPro" id="IPR009003">
    <property type="entry name" value="Peptidase_S1_PA"/>
</dbReference>
<sequence>MGHVNVAVVVVAAMAALVGCQTQQGSSCVDGNGQAGTCISIRSCQPLQQLVQALRTNTGPPNGFQILRRSVCNIQINREPLVCCASSGGTGLDLLPKRCGVTGLVDRIVDGEDAPLLAWPWMALLRGKG</sequence>
<evidence type="ECO:0000256" key="5">
    <source>
        <dbReference type="ARBA" id="ARBA00023157"/>
    </source>
</evidence>
<dbReference type="InterPro" id="IPR038565">
    <property type="entry name" value="CLIP_sf"/>
</dbReference>
<dbReference type="GO" id="GO:0006508">
    <property type="term" value="P:proteolysis"/>
    <property type="evidence" value="ECO:0007669"/>
    <property type="project" value="UniProtKB-KW"/>
</dbReference>
<keyword evidence="3" id="KW-0378">Hydrolase</keyword>
<evidence type="ECO:0000259" key="7">
    <source>
        <dbReference type="PROSITE" id="PS51888"/>
    </source>
</evidence>
<feature type="domain" description="Clip" evidence="7">
    <location>
        <begin position="27"/>
        <end position="84"/>
    </location>
</feature>
<organism evidence="8 9">
    <name type="scientific">Portunus trituberculatus</name>
    <name type="common">Swimming crab</name>
    <name type="synonym">Neptunus trituberculatus</name>
    <dbReference type="NCBI Taxonomy" id="210409"/>
    <lineage>
        <taxon>Eukaryota</taxon>
        <taxon>Metazoa</taxon>
        <taxon>Ecdysozoa</taxon>
        <taxon>Arthropoda</taxon>
        <taxon>Crustacea</taxon>
        <taxon>Multicrustacea</taxon>
        <taxon>Malacostraca</taxon>
        <taxon>Eumalacostraca</taxon>
        <taxon>Eucarida</taxon>
        <taxon>Decapoda</taxon>
        <taxon>Pleocyemata</taxon>
        <taxon>Brachyura</taxon>
        <taxon>Eubrachyura</taxon>
        <taxon>Portunoidea</taxon>
        <taxon>Portunidae</taxon>
        <taxon>Portuninae</taxon>
        <taxon>Portunus</taxon>
    </lineage>
</organism>
<dbReference type="SMART" id="SM00680">
    <property type="entry name" value="CLIP"/>
    <property type="match status" value="1"/>
</dbReference>
<feature type="chain" id="PRO_5034529684" evidence="6">
    <location>
        <begin position="21"/>
        <end position="129"/>
    </location>
</feature>
<evidence type="ECO:0000256" key="1">
    <source>
        <dbReference type="ARBA" id="ARBA00022670"/>
    </source>
</evidence>
<dbReference type="InterPro" id="IPR022700">
    <property type="entry name" value="CLIP"/>
</dbReference>
<dbReference type="Proteomes" id="UP000324222">
    <property type="component" value="Unassembled WGS sequence"/>
</dbReference>
<name>A0A5B7EDE9_PORTR</name>
<dbReference type="PROSITE" id="PS51888">
    <property type="entry name" value="CLIP"/>
    <property type="match status" value="1"/>
</dbReference>
<evidence type="ECO:0000313" key="9">
    <source>
        <dbReference type="Proteomes" id="UP000324222"/>
    </source>
</evidence>
<evidence type="ECO:0000313" key="8">
    <source>
        <dbReference type="EMBL" id="MPC31357.1"/>
    </source>
</evidence>
<gene>
    <name evidence="8" type="primary">VSP_2</name>
    <name evidence="8" type="ORF">E2C01_024644</name>
</gene>
<keyword evidence="4" id="KW-0720">Serine protease</keyword>
<dbReference type="AlphaFoldDB" id="A0A5B7EDE9"/>
<keyword evidence="2 6" id="KW-0732">Signal</keyword>
<accession>A0A5B7EDE9</accession>
<dbReference type="EMBL" id="VSRR010002420">
    <property type="protein sequence ID" value="MPC31357.1"/>
    <property type="molecule type" value="Genomic_DNA"/>
</dbReference>
<keyword evidence="5" id="KW-1015">Disulfide bond</keyword>
<keyword evidence="9" id="KW-1185">Reference proteome</keyword>
<keyword evidence="1 8" id="KW-0645">Protease</keyword>